<name>A0A645BUX1_9ZZZZ</name>
<proteinExistence type="predicted"/>
<dbReference type="EMBL" id="VSSQ01022614">
    <property type="protein sequence ID" value="MPM69045.1"/>
    <property type="molecule type" value="Genomic_DNA"/>
</dbReference>
<accession>A0A645BUX1</accession>
<keyword evidence="1" id="KW-0175">Coiled coil</keyword>
<reference evidence="2" key="1">
    <citation type="submission" date="2019-08" db="EMBL/GenBank/DDBJ databases">
        <authorList>
            <person name="Kucharzyk K."/>
            <person name="Murdoch R.W."/>
            <person name="Higgins S."/>
            <person name="Loffler F."/>
        </authorList>
    </citation>
    <scope>NUCLEOTIDE SEQUENCE</scope>
</reference>
<feature type="coiled-coil region" evidence="1">
    <location>
        <begin position="13"/>
        <end position="40"/>
    </location>
</feature>
<sequence length="169" mass="19261">MKHAIAIVCLPKRFITQEEYEREKAELEKLQQEVFQTDGDPWAAMIHNSRLASRRKRCLSIIQRYETQTAAPTLPMELHVVKIGDIAFASNRFELFMDYMHRIQARSPFEQTFIIQLAATPGMNGGTYLATERAAANKGYSASLYCNQVSPEGGQKLVDETVRILKDIH</sequence>
<dbReference type="AlphaFoldDB" id="A0A645BUX1"/>
<protein>
    <submittedName>
        <fullName evidence="2">Uncharacterized protein</fullName>
    </submittedName>
</protein>
<organism evidence="2">
    <name type="scientific">bioreactor metagenome</name>
    <dbReference type="NCBI Taxonomy" id="1076179"/>
    <lineage>
        <taxon>unclassified sequences</taxon>
        <taxon>metagenomes</taxon>
        <taxon>ecological metagenomes</taxon>
    </lineage>
</organism>
<evidence type="ECO:0000256" key="1">
    <source>
        <dbReference type="SAM" id="Coils"/>
    </source>
</evidence>
<gene>
    <name evidence="2" type="ORF">SDC9_115989</name>
</gene>
<evidence type="ECO:0000313" key="2">
    <source>
        <dbReference type="EMBL" id="MPM69045.1"/>
    </source>
</evidence>
<comment type="caution">
    <text evidence="2">The sequence shown here is derived from an EMBL/GenBank/DDBJ whole genome shotgun (WGS) entry which is preliminary data.</text>
</comment>